<dbReference type="PANTHER" id="PTHR33053">
    <property type="entry name" value="PROTEIN, PUTATIVE-RELATED"/>
    <property type="match status" value="1"/>
</dbReference>
<accession>A0AAV8XC88</accession>
<dbReference type="Proteomes" id="UP001162156">
    <property type="component" value="Unassembled WGS sequence"/>
</dbReference>
<dbReference type="AlphaFoldDB" id="A0AAV8XC88"/>
<keyword evidence="2" id="KW-1185">Reference proteome</keyword>
<reference evidence="1" key="1">
    <citation type="journal article" date="2023" name="Insect Mol. Biol.">
        <title>Genome sequencing provides insights into the evolution of gene families encoding plant cell wall-degrading enzymes in longhorned beetles.</title>
        <authorList>
            <person name="Shin N.R."/>
            <person name="Okamura Y."/>
            <person name="Kirsch R."/>
            <person name="Pauchet Y."/>
        </authorList>
    </citation>
    <scope>NUCLEOTIDE SEQUENCE</scope>
    <source>
        <strain evidence="1">RBIC_L_NR</strain>
    </source>
</reference>
<name>A0AAV8XC88_9CUCU</name>
<evidence type="ECO:0000313" key="2">
    <source>
        <dbReference type="Proteomes" id="UP001162156"/>
    </source>
</evidence>
<protein>
    <submittedName>
        <fullName evidence="1">Uncharacterized protein</fullName>
    </submittedName>
</protein>
<gene>
    <name evidence="1" type="ORF">NQ314_012466</name>
</gene>
<evidence type="ECO:0000313" key="1">
    <source>
        <dbReference type="EMBL" id="KAJ8936170.1"/>
    </source>
</evidence>
<organism evidence="1 2">
    <name type="scientific">Rhamnusium bicolor</name>
    <dbReference type="NCBI Taxonomy" id="1586634"/>
    <lineage>
        <taxon>Eukaryota</taxon>
        <taxon>Metazoa</taxon>
        <taxon>Ecdysozoa</taxon>
        <taxon>Arthropoda</taxon>
        <taxon>Hexapoda</taxon>
        <taxon>Insecta</taxon>
        <taxon>Pterygota</taxon>
        <taxon>Neoptera</taxon>
        <taxon>Endopterygota</taxon>
        <taxon>Coleoptera</taxon>
        <taxon>Polyphaga</taxon>
        <taxon>Cucujiformia</taxon>
        <taxon>Chrysomeloidea</taxon>
        <taxon>Cerambycidae</taxon>
        <taxon>Lepturinae</taxon>
        <taxon>Rhagiini</taxon>
        <taxon>Rhamnusium</taxon>
    </lineage>
</organism>
<comment type="caution">
    <text evidence="1">The sequence shown here is derived from an EMBL/GenBank/DDBJ whole genome shotgun (WGS) entry which is preliminary data.</text>
</comment>
<dbReference type="EMBL" id="JANEYF010003454">
    <property type="protein sequence ID" value="KAJ8936170.1"/>
    <property type="molecule type" value="Genomic_DNA"/>
</dbReference>
<sequence>MPFENYFHAADSISESDLSCEDIEMSNCINGEAHPADDMDFVFGKNECYTQGNNKSKNVAQSLSTQLIDWSLKHNIAHVAINDLLNVLKPFHPELPLDVRTLLQTPKKKDLININPGEYYHFGLESCVKKLLIRYPNTVGDLGIIQLLINIDGLPLSKSSGSQLYPILCSLYEYRKKC</sequence>
<proteinExistence type="predicted"/>